<accession>A0ABR4BXC6</accession>
<evidence type="ECO:0000256" key="1">
    <source>
        <dbReference type="SAM" id="MobiDB-lite"/>
    </source>
</evidence>
<dbReference type="InterPro" id="IPR024554">
    <property type="entry name" value="LEC1-like_C"/>
</dbReference>
<evidence type="ECO:0008006" key="6">
    <source>
        <dbReference type="Google" id="ProtNLM"/>
    </source>
</evidence>
<name>A0ABR4BXC6_9HELO</name>
<evidence type="ECO:0000259" key="3">
    <source>
        <dbReference type="Pfam" id="PF12828"/>
    </source>
</evidence>
<dbReference type="Proteomes" id="UP001595075">
    <property type="component" value="Unassembled WGS sequence"/>
</dbReference>
<evidence type="ECO:0000313" key="5">
    <source>
        <dbReference type="Proteomes" id="UP001595075"/>
    </source>
</evidence>
<comment type="caution">
    <text evidence="4">The sequence shown here is derived from an EMBL/GenBank/DDBJ whole genome shotgun (WGS) entry which is preliminary data.</text>
</comment>
<feature type="domain" description="PX" evidence="2">
    <location>
        <begin position="359"/>
        <end position="475"/>
    </location>
</feature>
<organism evidence="4 5">
    <name type="scientific">Oculimacula yallundae</name>
    <dbReference type="NCBI Taxonomy" id="86028"/>
    <lineage>
        <taxon>Eukaryota</taxon>
        <taxon>Fungi</taxon>
        <taxon>Dikarya</taxon>
        <taxon>Ascomycota</taxon>
        <taxon>Pezizomycotina</taxon>
        <taxon>Leotiomycetes</taxon>
        <taxon>Helotiales</taxon>
        <taxon>Ploettnerulaceae</taxon>
        <taxon>Oculimacula</taxon>
    </lineage>
</organism>
<keyword evidence="5" id="KW-1185">Reference proteome</keyword>
<evidence type="ECO:0000259" key="2">
    <source>
        <dbReference type="Pfam" id="PF12825"/>
    </source>
</evidence>
<dbReference type="PANTHER" id="PTHR47185">
    <property type="entry name" value="PX DOMAIN-CONTAINING PROTEIN YPR097W"/>
    <property type="match status" value="1"/>
</dbReference>
<sequence>MTTEHMSPEQAQALFDILSHHEAYQELRDLRLPGALSRSGSPFKTDGEPNDMPLLHGLFTSFFVPLPGLRDVSTEFYQAKCQEIMEAFAKADLSESYEAGYIGIRKTLATATAALIEAPARGYYGGFPKKDLSRTDPLYDTSKPEDVVAAFQDFLQKLVYGTLLDEMFVKAAETDNLEKHDLLVQAAHEYILVILASFLHYILIITPEGQTMLTMLKQANALIPYTAMRQTLKIGNVATMINAMMRLILTKMTLNSVTTFFGITNASDAGWNLLQTVIWTVVNWDTNTLKTRITEIEKNTSGPSQAQRDLLVAYMDKDRLEHEKCRTMSEAKSEPIVVTIMEEYGGEGLNEKQIPLALDYLSAKISLQDRKKIIAILCSGQPDLLSQAVRECVAAYDPVIRALHKAVDLSGTISDLQAFLDDLLAFTPAGKNSSNASVGDFVRLLRKHQKSCHSFIHQVCKNGPELSTWYKEYARNSAAQFRVSDQKENTTSDIGGAGKLTSRLEEAISQLPEKQRSQILSECDAYAAYHLHLATTSKSDMIFEKDTKPVPGKLKRAFTSSKPATREQSPTRPGPGPGPGMFLRRWQAYVNATAITPATLDGKVRYGGDIDVVTAGRIPKSGAAKDAQVEAAGDKEVKDAPKCNRTVELLGVSFREILREASHTAPGEATLDKTEVQ</sequence>
<feature type="domain" description="PX" evidence="2">
    <location>
        <begin position="164"/>
        <end position="353"/>
    </location>
</feature>
<feature type="region of interest" description="Disordered" evidence="1">
    <location>
        <begin position="552"/>
        <end position="580"/>
    </location>
</feature>
<dbReference type="InterPro" id="IPR024555">
    <property type="entry name" value="PX-associated"/>
</dbReference>
<gene>
    <name evidence="4" type="ORF">VTL71DRAFT_6576</name>
</gene>
<dbReference type="PANTHER" id="PTHR47185:SF2">
    <property type="entry name" value="FUNGAL PROTEIN"/>
    <property type="match status" value="1"/>
</dbReference>
<protein>
    <recommendedName>
        <fullName evidence="6">Px domain containing protein</fullName>
    </recommendedName>
</protein>
<proteinExistence type="predicted"/>
<feature type="domain" description="PX-associated" evidence="3">
    <location>
        <begin position="4"/>
        <end position="119"/>
    </location>
</feature>
<evidence type="ECO:0000313" key="4">
    <source>
        <dbReference type="EMBL" id="KAL2062310.1"/>
    </source>
</evidence>
<dbReference type="EMBL" id="JAZHXI010000017">
    <property type="protein sequence ID" value="KAL2062310.1"/>
    <property type="molecule type" value="Genomic_DNA"/>
</dbReference>
<dbReference type="Pfam" id="PF12828">
    <property type="entry name" value="PXB"/>
    <property type="match status" value="1"/>
</dbReference>
<dbReference type="InterPro" id="IPR047168">
    <property type="entry name" value="LEC1-like"/>
</dbReference>
<reference evidence="4 5" key="1">
    <citation type="journal article" date="2024" name="Commun. Biol.">
        <title>Comparative genomic analysis of thermophilic fungi reveals convergent evolutionary adaptations and gene losses.</title>
        <authorList>
            <person name="Steindorff A.S."/>
            <person name="Aguilar-Pontes M.V."/>
            <person name="Robinson A.J."/>
            <person name="Andreopoulos B."/>
            <person name="LaButti K."/>
            <person name="Kuo A."/>
            <person name="Mondo S."/>
            <person name="Riley R."/>
            <person name="Otillar R."/>
            <person name="Haridas S."/>
            <person name="Lipzen A."/>
            <person name="Grimwood J."/>
            <person name="Schmutz J."/>
            <person name="Clum A."/>
            <person name="Reid I.D."/>
            <person name="Moisan M.C."/>
            <person name="Butler G."/>
            <person name="Nguyen T.T.M."/>
            <person name="Dewar K."/>
            <person name="Conant G."/>
            <person name="Drula E."/>
            <person name="Henrissat B."/>
            <person name="Hansel C."/>
            <person name="Singer S."/>
            <person name="Hutchinson M.I."/>
            <person name="de Vries R.P."/>
            <person name="Natvig D.O."/>
            <person name="Powell A.J."/>
            <person name="Tsang A."/>
            <person name="Grigoriev I.V."/>
        </authorList>
    </citation>
    <scope>NUCLEOTIDE SEQUENCE [LARGE SCALE GENOMIC DNA]</scope>
    <source>
        <strain evidence="4 5">CBS 494.80</strain>
    </source>
</reference>
<dbReference type="Pfam" id="PF12825">
    <property type="entry name" value="DUF3818"/>
    <property type="match status" value="2"/>
</dbReference>
<feature type="compositionally biased region" description="Polar residues" evidence="1">
    <location>
        <begin position="558"/>
        <end position="571"/>
    </location>
</feature>